<dbReference type="Proteomes" id="UP000292627">
    <property type="component" value="Unassembled WGS sequence"/>
</dbReference>
<organism evidence="1 2">
    <name type="scientific">Pseudoxanthomonas winnipegensis</name>
    <dbReference type="NCBI Taxonomy" id="2480810"/>
    <lineage>
        <taxon>Bacteria</taxon>
        <taxon>Pseudomonadati</taxon>
        <taxon>Pseudomonadota</taxon>
        <taxon>Gammaproteobacteria</taxon>
        <taxon>Lysobacterales</taxon>
        <taxon>Lysobacteraceae</taxon>
        <taxon>Pseudoxanthomonas</taxon>
    </lineage>
</organism>
<protein>
    <submittedName>
        <fullName evidence="1">Uncharacterized protein</fullName>
    </submittedName>
</protein>
<name>A0A4Q8LD98_9GAMM</name>
<sequence length="75" mass="8427">MHAQGEPGADTSGSAHRLQEEARHLLRCGYTSAAKVDVLIERVTVERGKAAAERLREAMRQQWKIRATWWRGAVA</sequence>
<dbReference type="InterPro" id="IPR056113">
    <property type="entry name" value="DUF7696"/>
</dbReference>
<dbReference type="Pfam" id="PF24751">
    <property type="entry name" value="DUF7696"/>
    <property type="match status" value="1"/>
</dbReference>
<dbReference type="RefSeq" id="WP_130550415.1">
    <property type="nucleotide sequence ID" value="NZ_SHMC01000002.1"/>
</dbReference>
<evidence type="ECO:0000313" key="2">
    <source>
        <dbReference type="Proteomes" id="UP000292627"/>
    </source>
</evidence>
<comment type="caution">
    <text evidence="1">The sequence shown here is derived from an EMBL/GenBank/DDBJ whole genome shotgun (WGS) entry which is preliminary data.</text>
</comment>
<reference evidence="1 2" key="1">
    <citation type="submission" date="2019-02" db="EMBL/GenBank/DDBJ databases">
        <title>WGS of Pseudoxanthomonas species novum from clinical isolates.</title>
        <authorList>
            <person name="Bernier A.-M."/>
            <person name="Bernard K."/>
            <person name="Vachon A."/>
        </authorList>
    </citation>
    <scope>NUCLEOTIDE SEQUENCE [LARGE SCALE GENOMIC DNA]</scope>
    <source>
        <strain evidence="1 2">NML171200</strain>
    </source>
</reference>
<proteinExistence type="predicted"/>
<gene>
    <name evidence="1" type="ORF">EA660_04725</name>
</gene>
<dbReference type="EMBL" id="SHMC01000002">
    <property type="protein sequence ID" value="TAA26540.1"/>
    <property type="molecule type" value="Genomic_DNA"/>
</dbReference>
<evidence type="ECO:0000313" key="1">
    <source>
        <dbReference type="EMBL" id="TAA26540.1"/>
    </source>
</evidence>
<dbReference type="OrthoDB" id="6925610at2"/>
<accession>A0A4Q8LD98</accession>
<dbReference type="AlphaFoldDB" id="A0A4Q8LD98"/>